<evidence type="ECO:0000256" key="1">
    <source>
        <dbReference type="ARBA" id="ARBA00023002"/>
    </source>
</evidence>
<evidence type="ECO:0000313" key="3">
    <source>
        <dbReference type="EMBL" id="MXY92998.1"/>
    </source>
</evidence>
<dbReference type="EMBL" id="VXRG01000053">
    <property type="protein sequence ID" value="MXY92998.1"/>
    <property type="molecule type" value="Genomic_DNA"/>
</dbReference>
<dbReference type="Pfam" id="PF01408">
    <property type="entry name" value="GFO_IDH_MocA"/>
    <property type="match status" value="1"/>
</dbReference>
<dbReference type="PANTHER" id="PTHR43818:SF11">
    <property type="entry name" value="BCDNA.GH03377"/>
    <property type="match status" value="1"/>
</dbReference>
<dbReference type="SUPFAM" id="SSF51735">
    <property type="entry name" value="NAD(P)-binding Rossmann-fold domains"/>
    <property type="match status" value="1"/>
</dbReference>
<reference evidence="3" key="1">
    <citation type="submission" date="2019-09" db="EMBL/GenBank/DDBJ databases">
        <title>Characterisation of the sponge microbiome using genome-centric metagenomics.</title>
        <authorList>
            <person name="Engelberts J.P."/>
            <person name="Robbins S.J."/>
            <person name="De Goeij J.M."/>
            <person name="Aranda M."/>
            <person name="Bell S.C."/>
            <person name="Webster N.S."/>
        </authorList>
    </citation>
    <scope>NUCLEOTIDE SEQUENCE</scope>
    <source>
        <strain evidence="3">SB0664_bin_27</strain>
    </source>
</reference>
<dbReference type="Gene3D" id="3.40.50.720">
    <property type="entry name" value="NAD(P)-binding Rossmann-like Domain"/>
    <property type="match status" value="1"/>
</dbReference>
<protein>
    <submittedName>
        <fullName evidence="3">Gfo/Idh/MocA family oxidoreductase</fullName>
    </submittedName>
</protein>
<keyword evidence="1" id="KW-0560">Oxidoreductase</keyword>
<dbReference type="GO" id="GO:0000166">
    <property type="term" value="F:nucleotide binding"/>
    <property type="evidence" value="ECO:0007669"/>
    <property type="project" value="InterPro"/>
</dbReference>
<accession>A0A6B0YU69</accession>
<feature type="domain" description="Gfo/Idh/MocA-like oxidoreductase N-terminal" evidence="2">
    <location>
        <begin position="6"/>
        <end position="124"/>
    </location>
</feature>
<dbReference type="SUPFAM" id="SSF55347">
    <property type="entry name" value="Glyceraldehyde-3-phosphate dehydrogenase-like, C-terminal domain"/>
    <property type="match status" value="1"/>
</dbReference>
<name>A0A6B0YU69_9CHLR</name>
<dbReference type="GO" id="GO:0016491">
    <property type="term" value="F:oxidoreductase activity"/>
    <property type="evidence" value="ECO:0007669"/>
    <property type="project" value="UniProtKB-KW"/>
</dbReference>
<dbReference type="AlphaFoldDB" id="A0A6B0YU69"/>
<dbReference type="InterPro" id="IPR036291">
    <property type="entry name" value="NAD(P)-bd_dom_sf"/>
</dbReference>
<organism evidence="3">
    <name type="scientific">Caldilineaceae bacterium SB0664_bin_27</name>
    <dbReference type="NCBI Taxonomy" id="2605260"/>
    <lineage>
        <taxon>Bacteria</taxon>
        <taxon>Bacillati</taxon>
        <taxon>Chloroflexota</taxon>
        <taxon>Caldilineae</taxon>
        <taxon>Caldilineales</taxon>
        <taxon>Caldilineaceae</taxon>
    </lineage>
</organism>
<gene>
    <name evidence="3" type="ORF">F4Y42_06055</name>
</gene>
<proteinExistence type="predicted"/>
<dbReference type="InterPro" id="IPR050463">
    <property type="entry name" value="Gfo/Idh/MocA_oxidrdct_glycsds"/>
</dbReference>
<dbReference type="InterPro" id="IPR000683">
    <property type="entry name" value="Gfo/Idh/MocA-like_OxRdtase_N"/>
</dbReference>
<sequence>MQVRRVKIGVIGCGAIAQVHHMPNLKELQDEFEVTAVCDVSEGAAQYVANRFHVPQYFTDYRDLLASDVEAVLLCQTDPKKSVAVDAFDAGKHAFVEKPVCFSLQECDEMIEACKRAGTVGQAGYMKVYDPAFERAKQEAAGMDVRFVQINHMHPNNALHLQQFDVRSFGDLPEGAIESAMEGREAARKQAIGDAAPHVERAFHLLSGSMIHDLYGLREIMGLPVEVSHTEIWQEGRAVTFTLIYENGARCVGTWIDLPDLWDFKETLEIYGDDKRVVVAYPTGFSKGILSTVTIQGIDSEGTTYRTEPYIDWDSAFVQELRHYHDCIANGKASRTSLEHARKDVKLIIDIIGAYKG</sequence>
<evidence type="ECO:0000259" key="2">
    <source>
        <dbReference type="Pfam" id="PF01408"/>
    </source>
</evidence>
<dbReference type="PANTHER" id="PTHR43818">
    <property type="entry name" value="BCDNA.GH03377"/>
    <property type="match status" value="1"/>
</dbReference>
<dbReference type="Gene3D" id="3.30.360.10">
    <property type="entry name" value="Dihydrodipicolinate Reductase, domain 2"/>
    <property type="match status" value="1"/>
</dbReference>
<comment type="caution">
    <text evidence="3">The sequence shown here is derived from an EMBL/GenBank/DDBJ whole genome shotgun (WGS) entry which is preliminary data.</text>
</comment>